<proteinExistence type="predicted"/>
<evidence type="ECO:0000313" key="1">
    <source>
        <dbReference type="EMBL" id="KAF2576579.1"/>
    </source>
</evidence>
<gene>
    <name evidence="1" type="ORF">F2Q70_00004504</name>
</gene>
<comment type="caution">
    <text evidence="1">The sequence shown here is derived from an EMBL/GenBank/DDBJ whole genome shotgun (WGS) entry which is preliminary data.</text>
</comment>
<protein>
    <submittedName>
        <fullName evidence="1">Uncharacterized protein</fullName>
    </submittedName>
</protein>
<accession>A0A8S9J4A0</accession>
<name>A0A8S9J4A0_BRACR</name>
<organism evidence="1">
    <name type="scientific">Brassica cretica</name>
    <name type="common">Mustard</name>
    <dbReference type="NCBI Taxonomy" id="69181"/>
    <lineage>
        <taxon>Eukaryota</taxon>
        <taxon>Viridiplantae</taxon>
        <taxon>Streptophyta</taxon>
        <taxon>Embryophyta</taxon>
        <taxon>Tracheophyta</taxon>
        <taxon>Spermatophyta</taxon>
        <taxon>Magnoliopsida</taxon>
        <taxon>eudicotyledons</taxon>
        <taxon>Gunneridae</taxon>
        <taxon>Pentapetalae</taxon>
        <taxon>rosids</taxon>
        <taxon>malvids</taxon>
        <taxon>Brassicales</taxon>
        <taxon>Brassicaceae</taxon>
        <taxon>Brassiceae</taxon>
        <taxon>Brassica</taxon>
    </lineage>
</organism>
<dbReference type="AlphaFoldDB" id="A0A8S9J4A0"/>
<dbReference type="EMBL" id="QGKY02001015">
    <property type="protein sequence ID" value="KAF2576579.1"/>
    <property type="molecule type" value="Genomic_DNA"/>
</dbReference>
<reference evidence="1" key="1">
    <citation type="submission" date="2019-12" db="EMBL/GenBank/DDBJ databases">
        <title>Genome sequencing and annotation of Brassica cretica.</title>
        <authorList>
            <person name="Studholme D.J."/>
            <person name="Sarris P.F."/>
        </authorList>
    </citation>
    <scope>NUCLEOTIDE SEQUENCE</scope>
    <source>
        <strain evidence="1">PFS-102/07</strain>
        <tissue evidence="1">Leaf</tissue>
    </source>
</reference>
<sequence>MSRTWMIHPLLAKQRRCLVDHARDDQVDYKDRRNTNDQSKSERLAMRIAVRKAKKTIKKEAITLHPGQLQLAFPDQPARDPTAISSRDFNSSSFQLASVRGSLGGPVSTICKQKIIICGRVALLHPYPNLITTD</sequence>